<comment type="similarity">
    <text evidence="1">Belongs to the hemerythrin family.</text>
</comment>
<dbReference type="SUPFAM" id="SSF47188">
    <property type="entry name" value="Hemerythrin-like"/>
    <property type="match status" value="1"/>
</dbReference>
<dbReference type="RefSeq" id="WP_009541756.1">
    <property type="nucleotide sequence ID" value="NZ_ANHY01000017.1"/>
</dbReference>
<feature type="domain" description="Hemerythrin-like" evidence="4">
    <location>
        <begin position="13"/>
        <end position="139"/>
    </location>
</feature>
<protein>
    <submittedName>
        <fullName evidence="5">Hemerythrin</fullName>
    </submittedName>
</protein>
<evidence type="ECO:0000313" key="6">
    <source>
        <dbReference type="Proteomes" id="UP000009881"/>
    </source>
</evidence>
<dbReference type="InterPro" id="IPR012312">
    <property type="entry name" value="Hemerythrin-like"/>
</dbReference>
<dbReference type="InterPro" id="IPR050669">
    <property type="entry name" value="Hemerythrin"/>
</dbReference>
<keyword evidence="2" id="KW-0479">Metal-binding</keyword>
<keyword evidence="3" id="KW-0408">Iron</keyword>
<dbReference type="STRING" id="1238182.C882_1100"/>
<dbReference type="PANTHER" id="PTHR37164:SF1">
    <property type="entry name" value="BACTERIOHEMERYTHRIN"/>
    <property type="match status" value="1"/>
</dbReference>
<comment type="caution">
    <text evidence="5">The sequence shown here is derived from an EMBL/GenBank/DDBJ whole genome shotgun (WGS) entry which is preliminary data.</text>
</comment>
<gene>
    <name evidence="5" type="ORF">C882_1100</name>
</gene>
<evidence type="ECO:0000256" key="1">
    <source>
        <dbReference type="ARBA" id="ARBA00010587"/>
    </source>
</evidence>
<organism evidence="5 6">
    <name type="scientific">Caenispirillum salinarum AK4</name>
    <dbReference type="NCBI Taxonomy" id="1238182"/>
    <lineage>
        <taxon>Bacteria</taxon>
        <taxon>Pseudomonadati</taxon>
        <taxon>Pseudomonadota</taxon>
        <taxon>Alphaproteobacteria</taxon>
        <taxon>Rhodospirillales</taxon>
        <taxon>Novispirillaceae</taxon>
        <taxon>Caenispirillum</taxon>
    </lineage>
</organism>
<dbReference type="eggNOG" id="COG2703">
    <property type="taxonomic scope" value="Bacteria"/>
</dbReference>
<dbReference type="CDD" id="cd12107">
    <property type="entry name" value="Hemerythrin"/>
    <property type="match status" value="1"/>
</dbReference>
<keyword evidence="6" id="KW-1185">Reference proteome</keyword>
<dbReference type="NCBIfam" id="TIGR02481">
    <property type="entry name" value="hemeryth_dom"/>
    <property type="match status" value="1"/>
</dbReference>
<dbReference type="Gene3D" id="1.20.120.50">
    <property type="entry name" value="Hemerythrin-like"/>
    <property type="match status" value="1"/>
</dbReference>
<dbReference type="PANTHER" id="PTHR37164">
    <property type="entry name" value="BACTERIOHEMERYTHRIN"/>
    <property type="match status" value="1"/>
</dbReference>
<dbReference type="InterPro" id="IPR035938">
    <property type="entry name" value="Hemerythrin-like_sf"/>
</dbReference>
<dbReference type="AlphaFoldDB" id="K9GTL7"/>
<accession>K9GTL7</accession>
<evidence type="ECO:0000256" key="2">
    <source>
        <dbReference type="ARBA" id="ARBA00022723"/>
    </source>
</evidence>
<evidence type="ECO:0000256" key="3">
    <source>
        <dbReference type="ARBA" id="ARBA00023004"/>
    </source>
</evidence>
<dbReference type="EMBL" id="ANHY01000017">
    <property type="protein sequence ID" value="EKV28099.1"/>
    <property type="molecule type" value="Genomic_DNA"/>
</dbReference>
<dbReference type="GO" id="GO:0046872">
    <property type="term" value="F:metal ion binding"/>
    <property type="evidence" value="ECO:0007669"/>
    <property type="project" value="UniProtKB-KW"/>
</dbReference>
<proteinExistence type="inferred from homology"/>
<evidence type="ECO:0000313" key="5">
    <source>
        <dbReference type="EMBL" id="EKV28099.1"/>
    </source>
</evidence>
<dbReference type="Pfam" id="PF01814">
    <property type="entry name" value="Hemerythrin"/>
    <property type="match status" value="1"/>
</dbReference>
<dbReference type="InterPro" id="IPR012827">
    <property type="entry name" value="Hemerythrin_metal-bd"/>
</dbReference>
<dbReference type="OrthoDB" id="7305302at2"/>
<name>K9GTL7_9PROT</name>
<sequence>MPIQWRDKMSVGSRVLDEDHKRLIDILNTFEQMTRNGASFEALDQIFQELADYTRDHFAREERIQQEINYPLRQTHQEQHRAMVAWLLKAYKTYKARRQAAEARGVSSDHDCYEELLSILNTWLTRHILQEDMKLKPHLQRHLEAAAMSDV</sequence>
<evidence type="ECO:0000259" key="4">
    <source>
        <dbReference type="Pfam" id="PF01814"/>
    </source>
</evidence>
<reference evidence="5 6" key="1">
    <citation type="journal article" date="2013" name="Genome Announc.">
        <title>Draft Genome Sequence of an Alphaproteobacterium, Caenispirillum salinarum AK4(T), Isolated from a Solar Saltern.</title>
        <authorList>
            <person name="Khatri I."/>
            <person name="Singh A."/>
            <person name="Korpole S."/>
            <person name="Pinnaka A.K."/>
            <person name="Subramanian S."/>
        </authorList>
    </citation>
    <scope>NUCLEOTIDE SEQUENCE [LARGE SCALE GENOMIC DNA]</scope>
    <source>
        <strain evidence="5 6">AK4</strain>
    </source>
</reference>
<dbReference type="NCBIfam" id="NF033749">
    <property type="entry name" value="bact_hemeryth"/>
    <property type="match status" value="1"/>
</dbReference>
<dbReference type="Proteomes" id="UP000009881">
    <property type="component" value="Unassembled WGS sequence"/>
</dbReference>